<comment type="caution">
    <text evidence="4">The sequence shown here is derived from an EMBL/GenBank/DDBJ whole genome shotgun (WGS) entry which is preliminary data.</text>
</comment>
<dbReference type="Pfam" id="PF00307">
    <property type="entry name" value="CH"/>
    <property type="match status" value="1"/>
</dbReference>
<organism evidence="4 5">
    <name type="scientific">Reticulomyxa filosa</name>
    <dbReference type="NCBI Taxonomy" id="46433"/>
    <lineage>
        <taxon>Eukaryota</taxon>
        <taxon>Sar</taxon>
        <taxon>Rhizaria</taxon>
        <taxon>Retaria</taxon>
        <taxon>Foraminifera</taxon>
        <taxon>Monothalamids</taxon>
        <taxon>Reticulomyxidae</taxon>
        <taxon>Reticulomyxa</taxon>
    </lineage>
</organism>
<name>X6M905_RETFI</name>
<feature type="region of interest" description="Disordered" evidence="2">
    <location>
        <begin position="539"/>
        <end position="616"/>
    </location>
</feature>
<dbReference type="PROSITE" id="PS50021">
    <property type="entry name" value="CH"/>
    <property type="match status" value="1"/>
</dbReference>
<dbReference type="InterPro" id="IPR036872">
    <property type="entry name" value="CH_dom_sf"/>
</dbReference>
<sequence>GGRVQAWKQRRERGEERKKRKTYTNNCEQNNAYTMTTLALIGGNNMKLCLALAWRIIVNYSIDEPQSDEVLDDSMRNYCLGYAYGGLEEDMKKKGNNNNNNKQQIKLIHQKRDYCIDKIKIGNFTTDFQSGMALVYLLNAALREDERLSQDDIEDMDADDLIKHVLGYAEDRLKIPQLLDVRHILENPDKQAMMTYVSLVRTAVDNREQERSKLNQSMAKMKEAFNSLEDQLRSQITFLEKELQATKMETEMEKSNLNAEIDKHNQEKTNWTQERTKYLNEIETLKQQMNDLKHESQMAISAKDSEAFALRQQIKDINEKVSKLDSENARLRARIEELTRDKEESEQYQTPSGITIEELQMQVKSFEEHISKQKAYYEGHIRDLEQYWEEQRKKFNDYYNEYKDKLARSNKAGREYRDKCSKLENEMERVTIKLQQFENEQLIKTQQLEDYKARCMKQNVAKDLQDQMKSQEAMFRLQLHELGTYIKDMKKQEQERKKAEQEFARELIEYDKQIRSFFVANGYQAPVVPLLPGVLKSQKKSNAGQLDRNVSQQVYSPEKPSNIKAPSPKKQPSEEYPEFPEESARSDDDAIYDKPPENADQGETTEGGFVNKGVHI</sequence>
<dbReference type="Gene3D" id="1.10.418.10">
    <property type="entry name" value="Calponin-like domain"/>
    <property type="match status" value="1"/>
</dbReference>
<feature type="coiled-coil region" evidence="1">
    <location>
        <begin position="204"/>
        <end position="348"/>
    </location>
</feature>
<feature type="compositionally biased region" description="Basic and acidic residues" evidence="2">
    <location>
        <begin position="582"/>
        <end position="597"/>
    </location>
</feature>
<gene>
    <name evidence="4" type="ORF">RFI_27236</name>
</gene>
<feature type="coiled-coil region" evidence="1">
    <location>
        <begin position="482"/>
        <end position="509"/>
    </location>
</feature>
<keyword evidence="5" id="KW-1185">Reference proteome</keyword>
<feature type="compositionally biased region" description="Polar residues" evidence="2">
    <location>
        <begin position="540"/>
        <end position="555"/>
    </location>
</feature>
<evidence type="ECO:0000256" key="2">
    <source>
        <dbReference type="SAM" id="MobiDB-lite"/>
    </source>
</evidence>
<dbReference type="InterPro" id="IPR001715">
    <property type="entry name" value="CH_dom"/>
</dbReference>
<dbReference type="OrthoDB" id="18740at2759"/>
<dbReference type="Gene3D" id="1.10.287.1490">
    <property type="match status" value="1"/>
</dbReference>
<feature type="non-terminal residue" evidence="4">
    <location>
        <position position="1"/>
    </location>
</feature>
<protein>
    <recommendedName>
        <fullName evidence="3">Calponin-homology (CH) domain-containing protein</fullName>
    </recommendedName>
</protein>
<dbReference type="EMBL" id="ASPP01023627">
    <property type="protein sequence ID" value="ETO10141.1"/>
    <property type="molecule type" value="Genomic_DNA"/>
</dbReference>
<feature type="coiled-coil region" evidence="1">
    <location>
        <begin position="406"/>
        <end position="454"/>
    </location>
</feature>
<feature type="region of interest" description="Disordered" evidence="2">
    <location>
        <begin position="1"/>
        <end position="22"/>
    </location>
</feature>
<keyword evidence="1" id="KW-0175">Coiled coil</keyword>
<evidence type="ECO:0000256" key="1">
    <source>
        <dbReference type="SAM" id="Coils"/>
    </source>
</evidence>
<evidence type="ECO:0000259" key="3">
    <source>
        <dbReference type="PROSITE" id="PS50021"/>
    </source>
</evidence>
<evidence type="ECO:0000313" key="4">
    <source>
        <dbReference type="EMBL" id="ETO10141.1"/>
    </source>
</evidence>
<accession>X6M905</accession>
<dbReference type="AlphaFoldDB" id="X6M905"/>
<dbReference type="Proteomes" id="UP000023152">
    <property type="component" value="Unassembled WGS sequence"/>
</dbReference>
<evidence type="ECO:0000313" key="5">
    <source>
        <dbReference type="Proteomes" id="UP000023152"/>
    </source>
</evidence>
<feature type="domain" description="Calponin-homology (CH)" evidence="3">
    <location>
        <begin position="101"/>
        <end position="205"/>
    </location>
</feature>
<dbReference type="SUPFAM" id="SSF47576">
    <property type="entry name" value="Calponin-homology domain, CH-domain"/>
    <property type="match status" value="1"/>
</dbReference>
<reference evidence="4 5" key="1">
    <citation type="journal article" date="2013" name="Curr. Biol.">
        <title>The Genome of the Foraminiferan Reticulomyxa filosa.</title>
        <authorList>
            <person name="Glockner G."/>
            <person name="Hulsmann N."/>
            <person name="Schleicher M."/>
            <person name="Noegel A.A."/>
            <person name="Eichinger L."/>
            <person name="Gallinger C."/>
            <person name="Pawlowski J."/>
            <person name="Sierra R."/>
            <person name="Euteneuer U."/>
            <person name="Pillet L."/>
            <person name="Moustafa A."/>
            <person name="Platzer M."/>
            <person name="Groth M."/>
            <person name="Szafranski K."/>
            <person name="Schliwa M."/>
        </authorList>
    </citation>
    <scope>NUCLEOTIDE SEQUENCE [LARGE SCALE GENOMIC DNA]</scope>
</reference>
<proteinExistence type="predicted"/>